<evidence type="ECO:0000256" key="6">
    <source>
        <dbReference type="ARBA" id="ARBA00023002"/>
    </source>
</evidence>
<dbReference type="GO" id="GO:0005576">
    <property type="term" value="C:extracellular region"/>
    <property type="evidence" value="ECO:0007669"/>
    <property type="project" value="UniProtKB-SubCell"/>
</dbReference>
<feature type="binding site" description="axial binding residue" evidence="9">
    <location>
        <position position="527"/>
    </location>
    <ligand>
        <name>heme b</name>
        <dbReference type="ChEBI" id="CHEBI:60344"/>
    </ligand>
    <ligandPart>
        <name>Fe</name>
        <dbReference type="ChEBI" id="CHEBI:18248"/>
    </ligandPart>
</feature>
<dbReference type="InterPro" id="IPR019791">
    <property type="entry name" value="Haem_peroxidase_animal"/>
</dbReference>
<evidence type="ECO:0000256" key="3">
    <source>
        <dbReference type="ARBA" id="ARBA00022559"/>
    </source>
</evidence>
<dbReference type="InterPro" id="IPR010255">
    <property type="entry name" value="Haem_peroxidase_sf"/>
</dbReference>
<gene>
    <name evidence="11" type="ORF">PMACD_LOCUS4420</name>
</gene>
<evidence type="ECO:0000256" key="9">
    <source>
        <dbReference type="PIRSR" id="PIRSR619791-2"/>
    </source>
</evidence>
<evidence type="ECO:0000256" key="5">
    <source>
        <dbReference type="ARBA" id="ARBA00022729"/>
    </source>
</evidence>
<dbReference type="GO" id="GO:0022412">
    <property type="term" value="P:cellular process involved in reproduction in multicellular organism"/>
    <property type="evidence" value="ECO:0007669"/>
    <property type="project" value="UniProtKB-ARBA"/>
</dbReference>
<organism evidence="11 12">
    <name type="scientific">Pieris macdunnoughi</name>
    <dbReference type="NCBI Taxonomy" id="345717"/>
    <lineage>
        <taxon>Eukaryota</taxon>
        <taxon>Metazoa</taxon>
        <taxon>Ecdysozoa</taxon>
        <taxon>Arthropoda</taxon>
        <taxon>Hexapoda</taxon>
        <taxon>Insecta</taxon>
        <taxon>Pterygota</taxon>
        <taxon>Neoptera</taxon>
        <taxon>Endopterygota</taxon>
        <taxon>Lepidoptera</taxon>
        <taxon>Glossata</taxon>
        <taxon>Ditrysia</taxon>
        <taxon>Papilionoidea</taxon>
        <taxon>Pieridae</taxon>
        <taxon>Pierinae</taxon>
        <taxon>Pieris</taxon>
    </lineage>
</organism>
<dbReference type="Proteomes" id="UP000663880">
    <property type="component" value="Unassembled WGS sequence"/>
</dbReference>
<dbReference type="Pfam" id="PF03098">
    <property type="entry name" value="An_peroxidase"/>
    <property type="match status" value="1"/>
</dbReference>
<keyword evidence="3" id="KW-0575">Peroxidase</keyword>
<evidence type="ECO:0000313" key="12">
    <source>
        <dbReference type="Proteomes" id="UP000663880"/>
    </source>
</evidence>
<dbReference type="PANTHER" id="PTHR11475">
    <property type="entry name" value="OXIDASE/PEROXIDASE"/>
    <property type="match status" value="1"/>
</dbReference>
<dbReference type="GO" id="GO:0004601">
    <property type="term" value="F:peroxidase activity"/>
    <property type="evidence" value="ECO:0007669"/>
    <property type="project" value="UniProtKB-KW"/>
</dbReference>
<keyword evidence="6" id="KW-0560">Oxidoreductase</keyword>
<protein>
    <recommendedName>
        <fullName evidence="13">Chorion peroxidase</fullName>
    </recommendedName>
</protein>
<reference evidence="11" key="1">
    <citation type="submission" date="2021-02" db="EMBL/GenBank/DDBJ databases">
        <authorList>
            <person name="Steward A R."/>
        </authorList>
    </citation>
    <scope>NUCLEOTIDE SEQUENCE</scope>
</reference>
<comment type="caution">
    <text evidence="11">The sequence shown here is derived from an EMBL/GenBank/DDBJ whole genome shotgun (WGS) entry which is preliminary data.</text>
</comment>
<accession>A0A821Q338</accession>
<keyword evidence="7 9" id="KW-0408">Iron</keyword>
<evidence type="ECO:0000256" key="1">
    <source>
        <dbReference type="ARBA" id="ARBA00004613"/>
    </source>
</evidence>
<dbReference type="EMBL" id="CAJOBZ010000008">
    <property type="protein sequence ID" value="CAF4817755.1"/>
    <property type="molecule type" value="Genomic_DNA"/>
</dbReference>
<keyword evidence="12" id="KW-1185">Reference proteome</keyword>
<comment type="subcellular location">
    <subcellularLocation>
        <location evidence="1">Secreted</location>
    </subcellularLocation>
</comment>
<dbReference type="GO" id="GO:0046872">
    <property type="term" value="F:metal ion binding"/>
    <property type="evidence" value="ECO:0007669"/>
    <property type="project" value="UniProtKB-KW"/>
</dbReference>
<keyword evidence="2" id="KW-0964">Secreted</keyword>
<keyword evidence="9" id="KW-0479">Metal-binding</keyword>
<evidence type="ECO:0008006" key="13">
    <source>
        <dbReference type="Google" id="ProtNLM"/>
    </source>
</evidence>
<dbReference type="Gene3D" id="1.10.640.10">
    <property type="entry name" value="Haem peroxidase domain superfamily, animal type"/>
    <property type="match status" value="1"/>
</dbReference>
<evidence type="ECO:0000256" key="2">
    <source>
        <dbReference type="ARBA" id="ARBA00022525"/>
    </source>
</evidence>
<evidence type="ECO:0000313" key="11">
    <source>
        <dbReference type="EMBL" id="CAF4817755.1"/>
    </source>
</evidence>
<name>A0A821Q338_9NEOP</name>
<dbReference type="PANTHER" id="PTHR11475:SF4">
    <property type="entry name" value="CHORION PEROXIDASE"/>
    <property type="match status" value="1"/>
</dbReference>
<proteinExistence type="predicted"/>
<keyword evidence="8" id="KW-0325">Glycoprotein</keyword>
<evidence type="ECO:0000256" key="10">
    <source>
        <dbReference type="SAM" id="SignalP"/>
    </source>
</evidence>
<evidence type="ECO:0000256" key="4">
    <source>
        <dbReference type="ARBA" id="ARBA00022617"/>
    </source>
</evidence>
<dbReference type="PRINTS" id="PR00457">
    <property type="entry name" value="ANPEROXIDASE"/>
</dbReference>
<sequence length="767" mass="85569">MKKLSASQILLSVIFCPLFVITHEEVLGGHYGIPKQEHKHTIEPPCAVCPRRGVCVPKIQCPAHILPGAYNPRCHIDKQHIGICCFTGYSHAAEMEIIPEISKEDIKAVHNISKQRLDSWIKRAELLAKSNIEINQESIHHHVATNKEINELGHGGLMNVFAAQELRTRLAITESDLALAFTGNIDGPFCPLPPTCPAVASKYRRIDGNCNNKQQPSWGAAQTGYERILPPDYRDGVWAFRLSITGSPLPSARDVSSTLLVDGSHPSRSHNLLFMQFGQFLAYDVSAGVLFSTANGTALSCCLADGTHLPIEHQHWACEGIDVSPKDTFYGQFNKRCMNFVRTQLAPSADCSVGYAKQMNGATHYIDLSPLYGSSLKKLQELKVAGGRLKSFHDFGRTLPPLTNRKECLIEKHGAACFDSGDNRGNQIISLTVMHTLFLREHNRIARALSLINSEWDDERVFNEARRIVQAEFQNIVYNEWLPLLLGPKIMRLFKMSSPKGYSSGYNPTVNPSTTAEFAAAAMRFGHSTVDGNIMIPQSSDVVETLPISEVMYQPSRMRFKPFLDRILIGMSWQPMQNVDPLISNSLSKYLFHGGHPYGLDLAAINIQRGRDYGLRSYNDYRKLIGLEPLGFTQYSLNVAKRLALVYHSPKDIDLWIGGLLEKPIDGGLVGPTFAQILADQFTRFKRGDRYFFDYGPDVNPGAFKIGQLLEIKKVTFARIICDNSDHIELENQAPDAFLRADLPGNEPVPCDSPQIPAIDLRIFKDI</sequence>
<keyword evidence="5 10" id="KW-0732">Signal</keyword>
<dbReference type="PROSITE" id="PS50292">
    <property type="entry name" value="PEROXIDASE_3"/>
    <property type="match status" value="1"/>
</dbReference>
<keyword evidence="4 9" id="KW-0349">Heme</keyword>
<feature type="chain" id="PRO_5032651719" description="Chorion peroxidase" evidence="10">
    <location>
        <begin position="25"/>
        <end position="767"/>
    </location>
</feature>
<dbReference type="FunFam" id="1.10.640.10:FF:000003">
    <property type="entry name" value="chorion peroxidase"/>
    <property type="match status" value="1"/>
</dbReference>
<dbReference type="InterPro" id="IPR037120">
    <property type="entry name" value="Haem_peroxidase_sf_animal"/>
</dbReference>
<evidence type="ECO:0000256" key="7">
    <source>
        <dbReference type="ARBA" id="ARBA00023004"/>
    </source>
</evidence>
<feature type="signal peptide" evidence="10">
    <location>
        <begin position="1"/>
        <end position="24"/>
    </location>
</feature>
<dbReference type="AlphaFoldDB" id="A0A821Q338"/>
<dbReference type="CDD" id="cd09823">
    <property type="entry name" value="peroxinectin_like"/>
    <property type="match status" value="1"/>
</dbReference>
<dbReference type="OrthoDB" id="823504at2759"/>
<dbReference type="GO" id="GO:0006979">
    <property type="term" value="P:response to oxidative stress"/>
    <property type="evidence" value="ECO:0007669"/>
    <property type="project" value="InterPro"/>
</dbReference>
<dbReference type="GO" id="GO:0020037">
    <property type="term" value="F:heme binding"/>
    <property type="evidence" value="ECO:0007669"/>
    <property type="project" value="InterPro"/>
</dbReference>
<dbReference type="SUPFAM" id="SSF48113">
    <property type="entry name" value="Heme-dependent peroxidases"/>
    <property type="match status" value="1"/>
</dbReference>
<evidence type="ECO:0000256" key="8">
    <source>
        <dbReference type="ARBA" id="ARBA00023180"/>
    </source>
</evidence>